<protein>
    <recommendedName>
        <fullName evidence="1">SET domain-containing protein</fullName>
    </recommendedName>
</protein>
<organism evidence="2 3">
    <name type="scientific">Aphanomyces euteiches</name>
    <dbReference type="NCBI Taxonomy" id="100861"/>
    <lineage>
        <taxon>Eukaryota</taxon>
        <taxon>Sar</taxon>
        <taxon>Stramenopiles</taxon>
        <taxon>Oomycota</taxon>
        <taxon>Saprolegniomycetes</taxon>
        <taxon>Saprolegniales</taxon>
        <taxon>Verrucalvaceae</taxon>
        <taxon>Aphanomyces</taxon>
    </lineage>
</organism>
<accession>A0A6G0XDU0</accession>
<evidence type="ECO:0000259" key="1">
    <source>
        <dbReference type="PROSITE" id="PS50280"/>
    </source>
</evidence>
<dbReference type="AlphaFoldDB" id="A0A6G0XDU0"/>
<name>A0A6G0XDU0_9STRA</name>
<proteinExistence type="predicted"/>
<dbReference type="PROSITE" id="PS50280">
    <property type="entry name" value="SET"/>
    <property type="match status" value="1"/>
</dbReference>
<dbReference type="InterPro" id="IPR046341">
    <property type="entry name" value="SET_dom_sf"/>
</dbReference>
<dbReference type="Proteomes" id="UP000481153">
    <property type="component" value="Unassembled WGS sequence"/>
</dbReference>
<feature type="domain" description="SET" evidence="1">
    <location>
        <begin position="79"/>
        <end position="196"/>
    </location>
</feature>
<keyword evidence="3" id="KW-1185">Reference proteome</keyword>
<dbReference type="VEuPathDB" id="FungiDB:AeMF1_001167"/>
<dbReference type="EMBL" id="VJMJ01000077">
    <property type="protein sequence ID" value="KAF0738317.1"/>
    <property type="molecule type" value="Genomic_DNA"/>
</dbReference>
<reference evidence="2 3" key="1">
    <citation type="submission" date="2019-07" db="EMBL/GenBank/DDBJ databases">
        <title>Genomics analysis of Aphanomyces spp. identifies a new class of oomycete effector associated with host adaptation.</title>
        <authorList>
            <person name="Gaulin E."/>
        </authorList>
    </citation>
    <scope>NUCLEOTIDE SEQUENCE [LARGE SCALE GENOMIC DNA]</scope>
    <source>
        <strain evidence="2 3">ATCC 201684</strain>
    </source>
</reference>
<dbReference type="Pfam" id="PF00856">
    <property type="entry name" value="SET"/>
    <property type="match status" value="1"/>
</dbReference>
<gene>
    <name evidence="2" type="ORF">Ae201684_005874</name>
</gene>
<sequence length="216" mass="23949">MPHCLDQGDPDDAQGDVAYCGQRVSCSEMSRLMGCVYTRHVLFQSSHDLRNYCYWGYSSGLPLANERDVAALDQGLIHPDVEVRPIEIPGLGSQLGLFATQTLKADAFFGEYTGVIQADRGGGAFDSYGLAYPSLYQDGDMCISAKEYGNVIRCVNHSSTNFNAIFTSILHRGMLRMICKTIRETPAGSQILVNYGQSYWKQAGIVPFEWPTYECQ</sequence>
<dbReference type="Gene3D" id="2.170.270.10">
    <property type="entry name" value="SET domain"/>
    <property type="match status" value="1"/>
</dbReference>
<evidence type="ECO:0000313" key="3">
    <source>
        <dbReference type="Proteomes" id="UP000481153"/>
    </source>
</evidence>
<evidence type="ECO:0000313" key="2">
    <source>
        <dbReference type="EMBL" id="KAF0738317.1"/>
    </source>
</evidence>
<dbReference type="SMART" id="SM00317">
    <property type="entry name" value="SET"/>
    <property type="match status" value="1"/>
</dbReference>
<dbReference type="SUPFAM" id="SSF82199">
    <property type="entry name" value="SET domain"/>
    <property type="match status" value="1"/>
</dbReference>
<dbReference type="InterPro" id="IPR001214">
    <property type="entry name" value="SET_dom"/>
</dbReference>
<comment type="caution">
    <text evidence="2">The sequence shown here is derived from an EMBL/GenBank/DDBJ whole genome shotgun (WGS) entry which is preliminary data.</text>
</comment>